<dbReference type="GO" id="GO:0007020">
    <property type="term" value="P:microtubule nucleation"/>
    <property type="evidence" value="ECO:0007669"/>
    <property type="project" value="TreeGrafter"/>
</dbReference>
<keyword evidence="5" id="KW-1185">Reference proteome</keyword>
<feature type="region of interest" description="Disordered" evidence="3">
    <location>
        <begin position="166"/>
        <end position="212"/>
    </location>
</feature>
<dbReference type="Proteomes" id="UP000054359">
    <property type="component" value="Unassembled WGS sequence"/>
</dbReference>
<name>A0A087TUR7_STEMI</name>
<dbReference type="InterPro" id="IPR026179">
    <property type="entry name" value="Slain"/>
</dbReference>
<dbReference type="PANTHER" id="PTHR22406">
    <property type="entry name" value="NASCENT POLYPEPTIDE-ASSOCIATED COMPLEX SUBUNIT ALPHA, MUSCLE-SPECIFIC FORM"/>
    <property type="match status" value="1"/>
</dbReference>
<evidence type="ECO:0000313" key="4">
    <source>
        <dbReference type="EMBL" id="KFM68856.1"/>
    </source>
</evidence>
<feature type="region of interest" description="Disordered" evidence="3">
    <location>
        <begin position="233"/>
        <end position="383"/>
    </location>
</feature>
<evidence type="ECO:0000256" key="1">
    <source>
        <dbReference type="ARBA" id="ARBA00006652"/>
    </source>
</evidence>
<feature type="region of interest" description="Disordered" evidence="3">
    <location>
        <begin position="1"/>
        <end position="30"/>
    </location>
</feature>
<evidence type="ECO:0000256" key="2">
    <source>
        <dbReference type="ARBA" id="ARBA00023054"/>
    </source>
</evidence>
<gene>
    <name evidence="4" type="ORF">X975_08005</name>
</gene>
<dbReference type="AlphaFoldDB" id="A0A087TUR7"/>
<dbReference type="GO" id="GO:0035371">
    <property type="term" value="C:microtubule plus-end"/>
    <property type="evidence" value="ECO:0007669"/>
    <property type="project" value="TreeGrafter"/>
</dbReference>
<dbReference type="EMBL" id="KK116817">
    <property type="protein sequence ID" value="KFM68856.1"/>
    <property type="molecule type" value="Genomic_DNA"/>
</dbReference>
<dbReference type="OMA" id="ICANKDE"/>
<dbReference type="PANTHER" id="PTHR22406:SF7">
    <property type="entry name" value="NASCENT POLYPEPTIDE-ASSOCIATED COMPLEX SUBUNIT ALPHA, MUSCLE-SPECIFIC FORM"/>
    <property type="match status" value="1"/>
</dbReference>
<dbReference type="Pfam" id="PF15301">
    <property type="entry name" value="SLAIN"/>
    <property type="match status" value="1"/>
</dbReference>
<organism evidence="4 5">
    <name type="scientific">Stegodyphus mimosarum</name>
    <name type="common">African social velvet spider</name>
    <dbReference type="NCBI Taxonomy" id="407821"/>
    <lineage>
        <taxon>Eukaryota</taxon>
        <taxon>Metazoa</taxon>
        <taxon>Ecdysozoa</taxon>
        <taxon>Arthropoda</taxon>
        <taxon>Chelicerata</taxon>
        <taxon>Arachnida</taxon>
        <taxon>Araneae</taxon>
        <taxon>Araneomorphae</taxon>
        <taxon>Entelegynae</taxon>
        <taxon>Eresoidea</taxon>
        <taxon>Eresidae</taxon>
        <taxon>Stegodyphus</taxon>
    </lineage>
</organism>
<evidence type="ECO:0000313" key="5">
    <source>
        <dbReference type="Proteomes" id="UP000054359"/>
    </source>
</evidence>
<feature type="compositionally biased region" description="Basic and acidic residues" evidence="3">
    <location>
        <begin position="15"/>
        <end position="30"/>
    </location>
</feature>
<dbReference type="GO" id="GO:0031122">
    <property type="term" value="P:cytoplasmic microtubule organization"/>
    <property type="evidence" value="ECO:0007669"/>
    <property type="project" value="TreeGrafter"/>
</dbReference>
<reference evidence="4 5" key="1">
    <citation type="submission" date="2013-11" db="EMBL/GenBank/DDBJ databases">
        <title>Genome sequencing of Stegodyphus mimosarum.</title>
        <authorList>
            <person name="Bechsgaard J."/>
        </authorList>
    </citation>
    <scope>NUCLEOTIDE SEQUENCE [LARGE SCALE GENOMIC DNA]</scope>
</reference>
<feature type="compositionally biased region" description="Low complexity" evidence="3">
    <location>
        <begin position="370"/>
        <end position="383"/>
    </location>
</feature>
<feature type="compositionally biased region" description="Polar residues" evidence="3">
    <location>
        <begin position="233"/>
        <end position="254"/>
    </location>
</feature>
<evidence type="ECO:0000256" key="3">
    <source>
        <dbReference type="SAM" id="MobiDB-lite"/>
    </source>
</evidence>
<sequence length="383" mass="42458">MSDDESWLYTSPKGLTEEQKNESPYKWLRKDVDDPENRQLQLAKKALLTKLNELEILSPPNKGTSQQVENPTISSLRRSRILYKSSLSAQNQDSVRIDTRTFTRSKKKQAIEFLAKLDVINGEKCTDKSILAEQLHRRGSDMSSDSLSSCHVLEDANDVQEVARMQEESLRMSSPLGTPKRGSLNSLSNRKISTSSRGSVSDQDISENSVFGTQSNDEAVYEVIENNSYQIDSLHSDQSSPSESPYGSNASLNNAGKGKVKLSGYRRSLPNLNRDPLALRQSKNKPITRGRMSSPSHSKVSVERKSDSSVQIGQKNRREFLSPSRLRTPSHQMPPAHSNFDSPSNSEPATTVPRSADSTKLKLHARSGLPRPSRASSATRSSA</sequence>
<feature type="compositionally biased region" description="Polar residues" evidence="3">
    <location>
        <begin position="339"/>
        <end position="358"/>
    </location>
</feature>
<feature type="compositionally biased region" description="Polar residues" evidence="3">
    <location>
        <begin position="183"/>
        <end position="212"/>
    </location>
</feature>
<dbReference type="STRING" id="407821.A0A087TUR7"/>
<comment type="similarity">
    <text evidence="1">Belongs to the SLAIN motif-containing family.</text>
</comment>
<protein>
    <submittedName>
        <fullName evidence="4">SLAIN motif-containing protein 2</fullName>
    </submittedName>
</protein>
<dbReference type="OrthoDB" id="6347145at2759"/>
<keyword evidence="2" id="KW-0175">Coiled coil</keyword>
<proteinExistence type="inferred from homology"/>
<dbReference type="GO" id="GO:0031116">
    <property type="term" value="P:positive regulation of microtubule polymerization"/>
    <property type="evidence" value="ECO:0007669"/>
    <property type="project" value="TreeGrafter"/>
</dbReference>
<accession>A0A087TUR7</accession>
<feature type="non-terminal residue" evidence="4">
    <location>
        <position position="383"/>
    </location>
</feature>